<dbReference type="Proteomes" id="UP000494040">
    <property type="component" value="Unassembled WGS sequence"/>
</dbReference>
<accession>A0A8I6SB12</accession>
<evidence type="ECO:0000313" key="8">
    <source>
        <dbReference type="Proteomes" id="UP000494040"/>
    </source>
</evidence>
<dbReference type="GO" id="GO:0022857">
    <property type="term" value="F:transmembrane transporter activity"/>
    <property type="evidence" value="ECO:0007669"/>
    <property type="project" value="InterPro"/>
</dbReference>
<dbReference type="PROSITE" id="PS50850">
    <property type="entry name" value="MFS"/>
    <property type="match status" value="1"/>
</dbReference>
<keyword evidence="3 5" id="KW-1133">Transmembrane helix</keyword>
<dbReference type="InterPro" id="IPR005828">
    <property type="entry name" value="MFS_sugar_transport-like"/>
</dbReference>
<feature type="transmembrane region" description="Helical" evidence="5">
    <location>
        <begin position="290"/>
        <end position="312"/>
    </location>
</feature>
<feature type="transmembrane region" description="Helical" evidence="5">
    <location>
        <begin position="153"/>
        <end position="174"/>
    </location>
</feature>
<feature type="transmembrane region" description="Helical" evidence="5">
    <location>
        <begin position="416"/>
        <end position="438"/>
    </location>
</feature>
<feature type="transmembrane region" description="Helical" evidence="5">
    <location>
        <begin position="96"/>
        <end position="114"/>
    </location>
</feature>
<keyword evidence="2 5" id="KW-0812">Transmembrane</keyword>
<dbReference type="Pfam" id="PF00083">
    <property type="entry name" value="Sugar_tr"/>
    <property type="match status" value="1"/>
</dbReference>
<feature type="transmembrane region" description="Helical" evidence="5">
    <location>
        <begin position="180"/>
        <end position="197"/>
    </location>
</feature>
<evidence type="ECO:0000256" key="3">
    <source>
        <dbReference type="ARBA" id="ARBA00022989"/>
    </source>
</evidence>
<dbReference type="InterPro" id="IPR020846">
    <property type="entry name" value="MFS_dom"/>
</dbReference>
<dbReference type="SUPFAM" id="SSF103473">
    <property type="entry name" value="MFS general substrate transporter"/>
    <property type="match status" value="1"/>
</dbReference>
<feature type="domain" description="Major facilitator superfamily (MFS) profile" evidence="6">
    <location>
        <begin position="25"/>
        <end position="444"/>
    </location>
</feature>
<dbReference type="EnsemblMetazoa" id="XM_014405367.2">
    <property type="protein sequence ID" value="XP_014260853.1"/>
    <property type="gene ID" value="LOC106673285"/>
</dbReference>
<protein>
    <recommendedName>
        <fullName evidence="6">Major facilitator superfamily (MFS) profile domain-containing protein</fullName>
    </recommendedName>
</protein>
<feature type="transmembrane region" description="Helical" evidence="5">
    <location>
        <begin position="65"/>
        <end position="84"/>
    </location>
</feature>
<feature type="transmembrane region" description="Helical" evidence="5">
    <location>
        <begin position="356"/>
        <end position="378"/>
    </location>
</feature>
<organism evidence="7 8">
    <name type="scientific">Cimex lectularius</name>
    <name type="common">Bed bug</name>
    <name type="synonym">Acanthia lectularia</name>
    <dbReference type="NCBI Taxonomy" id="79782"/>
    <lineage>
        <taxon>Eukaryota</taxon>
        <taxon>Metazoa</taxon>
        <taxon>Ecdysozoa</taxon>
        <taxon>Arthropoda</taxon>
        <taxon>Hexapoda</taxon>
        <taxon>Insecta</taxon>
        <taxon>Pterygota</taxon>
        <taxon>Neoptera</taxon>
        <taxon>Paraneoptera</taxon>
        <taxon>Hemiptera</taxon>
        <taxon>Heteroptera</taxon>
        <taxon>Panheteroptera</taxon>
        <taxon>Cimicomorpha</taxon>
        <taxon>Cimicidae</taxon>
        <taxon>Cimex</taxon>
    </lineage>
</organism>
<comment type="subcellular location">
    <subcellularLocation>
        <location evidence="1">Membrane</location>
        <topology evidence="1">Multi-pass membrane protein</topology>
    </subcellularLocation>
</comment>
<evidence type="ECO:0000256" key="2">
    <source>
        <dbReference type="ARBA" id="ARBA00022692"/>
    </source>
</evidence>
<name>A0A8I6SB12_CIMLE</name>
<evidence type="ECO:0000256" key="4">
    <source>
        <dbReference type="ARBA" id="ARBA00023136"/>
    </source>
</evidence>
<dbReference type="PANTHER" id="PTHR48021:SF46">
    <property type="entry name" value="MAJOR FACILITATOR SUPERFAMILY (MFS) PROFILE DOMAIN-CONTAINING PROTEIN"/>
    <property type="match status" value="1"/>
</dbReference>
<evidence type="ECO:0000259" key="6">
    <source>
        <dbReference type="PROSITE" id="PS50850"/>
    </source>
</evidence>
<dbReference type="AlphaFoldDB" id="A0A8I6SB12"/>
<sequence>MVSKEAFVNIITGDIRLCESLYDILPGIIGFSSLVNGMAVAWPSTALIKFRRHEADYFLTPKQRSWAVSFSYLSQILIVVPTALMQDRYGKKKLLLIFYWMHFVVWGIICHYRSHSGFILSQILAGINFGFSILNGPTFLAELTNPVKRGRSASILNAFFLLGTIIETVISTALDYKTQAFISGGIAAALYPFLFSVPESPYFLIRSGNVDQAIYEMGRMRGVKLRQEEVNAIMKVSVGKGVSYCDILVDPAIRYSMMRGLLLTFIQRGSSYTPLLVYPAQLLPASFIRAKYIPCILNSCIFAGICISGSLVDLFGRKSFMIVSTLGTMVFQAALSWWFWAHEYDLYDNRAPQLPLLIFMVHNFMYGIGLFWIPGLVTNELLPVRIRAKALSMILVFGGICSFVYIKIFIMIWKSIGVYCNFTLYLLATMVGFTYSWFMLETKNKTLDQIQQQLAKKHKRVSIESTNTEMSDQIEMGNWGQSATKHNYQMQSGQKK</sequence>
<feature type="transmembrane region" description="Helical" evidence="5">
    <location>
        <begin position="319"/>
        <end position="340"/>
    </location>
</feature>
<feature type="transmembrane region" description="Helical" evidence="5">
    <location>
        <begin position="390"/>
        <end position="410"/>
    </location>
</feature>
<feature type="transmembrane region" description="Helical" evidence="5">
    <location>
        <begin position="21"/>
        <end position="45"/>
    </location>
</feature>
<reference evidence="7" key="1">
    <citation type="submission" date="2022-01" db="UniProtKB">
        <authorList>
            <consortium name="EnsemblMetazoa"/>
        </authorList>
    </citation>
    <scope>IDENTIFICATION</scope>
</reference>
<keyword evidence="4 5" id="KW-0472">Membrane</keyword>
<dbReference type="Gene3D" id="1.20.1250.20">
    <property type="entry name" value="MFS general substrate transporter like domains"/>
    <property type="match status" value="1"/>
</dbReference>
<keyword evidence="8" id="KW-1185">Reference proteome</keyword>
<dbReference type="PANTHER" id="PTHR48021">
    <property type="match status" value="1"/>
</dbReference>
<dbReference type="InterPro" id="IPR036259">
    <property type="entry name" value="MFS_trans_sf"/>
</dbReference>
<evidence type="ECO:0000256" key="1">
    <source>
        <dbReference type="ARBA" id="ARBA00004141"/>
    </source>
</evidence>
<evidence type="ECO:0000256" key="5">
    <source>
        <dbReference type="SAM" id="Phobius"/>
    </source>
</evidence>
<dbReference type="GO" id="GO:0016020">
    <property type="term" value="C:membrane"/>
    <property type="evidence" value="ECO:0007669"/>
    <property type="project" value="UniProtKB-SubCell"/>
</dbReference>
<evidence type="ECO:0000313" key="7">
    <source>
        <dbReference type="EnsemblMetazoa" id="XP_014260853.1"/>
    </source>
</evidence>
<dbReference type="InterPro" id="IPR005829">
    <property type="entry name" value="Sugar_transporter_CS"/>
</dbReference>
<dbReference type="GeneID" id="106673285"/>
<dbReference type="RefSeq" id="XP_014260853.1">
    <property type="nucleotide sequence ID" value="XM_014405367.2"/>
</dbReference>
<feature type="transmembrane region" description="Helical" evidence="5">
    <location>
        <begin position="120"/>
        <end position="141"/>
    </location>
</feature>
<dbReference type="OrthoDB" id="6612291at2759"/>
<dbReference type="KEGG" id="clec:106673285"/>
<dbReference type="InterPro" id="IPR050549">
    <property type="entry name" value="MFS_Trehalose_Transporter"/>
</dbReference>
<proteinExistence type="predicted"/>
<dbReference type="PROSITE" id="PS00217">
    <property type="entry name" value="SUGAR_TRANSPORT_2"/>
    <property type="match status" value="1"/>
</dbReference>